<keyword evidence="6" id="KW-0670">Pyruvate</keyword>
<dbReference type="PROSITE" id="PS51099">
    <property type="entry name" value="PTS_EIIB_TYPE_2"/>
    <property type="match status" value="1"/>
</dbReference>
<dbReference type="GO" id="GO:0009401">
    <property type="term" value="P:phosphoenolpyruvate-dependent sugar phosphotransferase system"/>
    <property type="evidence" value="ECO:0007669"/>
    <property type="project" value="InterPro"/>
</dbReference>
<dbReference type="PROSITE" id="PS51094">
    <property type="entry name" value="PTS_EIIA_TYPE_2"/>
    <property type="match status" value="1"/>
</dbReference>
<feature type="domain" description="PTS EIIA type-2" evidence="3">
    <location>
        <begin position="321"/>
        <end position="461"/>
    </location>
</feature>
<evidence type="ECO:0000259" key="4">
    <source>
        <dbReference type="PROSITE" id="PS51099"/>
    </source>
</evidence>
<protein>
    <submittedName>
        <fullName evidence="6">Phosphoenolpyruvate-dependent sugar PTS family porter, EIIA 2 component</fullName>
    </submittedName>
</protein>
<dbReference type="Gene3D" id="3.40.50.2300">
    <property type="match status" value="1"/>
</dbReference>
<evidence type="ECO:0000256" key="1">
    <source>
        <dbReference type="ARBA" id="ARBA00022679"/>
    </source>
</evidence>
<dbReference type="STRING" id="1125712.HMPREF1316_0401"/>
<comment type="caution">
    <text evidence="6">The sequence shown here is derived from an EMBL/GenBank/DDBJ whole genome shotgun (WGS) entry which is preliminary data.</text>
</comment>
<dbReference type="InterPro" id="IPR011608">
    <property type="entry name" value="PRD"/>
</dbReference>
<organism evidence="6 7">
    <name type="scientific">Olsenella profusa F0195</name>
    <dbReference type="NCBI Taxonomy" id="1125712"/>
    <lineage>
        <taxon>Bacteria</taxon>
        <taxon>Bacillati</taxon>
        <taxon>Actinomycetota</taxon>
        <taxon>Coriobacteriia</taxon>
        <taxon>Coriobacteriales</taxon>
        <taxon>Atopobiaceae</taxon>
        <taxon>Olsenella</taxon>
    </lineage>
</organism>
<dbReference type="InterPro" id="IPR016152">
    <property type="entry name" value="PTrfase/Anion_transptr"/>
</dbReference>
<accession>U2TQE2</accession>
<dbReference type="RefSeq" id="WP_021725790.1">
    <property type="nucleotide sequence ID" value="NZ_AWEZ01000043.1"/>
</dbReference>
<feature type="domain" description="PRD" evidence="5">
    <location>
        <begin position="116"/>
        <end position="223"/>
    </location>
</feature>
<evidence type="ECO:0000313" key="7">
    <source>
        <dbReference type="Proteomes" id="UP000016638"/>
    </source>
</evidence>
<gene>
    <name evidence="6" type="ORF">HMPREF1316_0401</name>
</gene>
<dbReference type="PANTHER" id="PTHR30185">
    <property type="entry name" value="CRYPTIC BETA-GLUCOSIDE BGL OPERON ANTITERMINATOR"/>
    <property type="match status" value="1"/>
</dbReference>
<dbReference type="InterPro" id="IPR050661">
    <property type="entry name" value="BglG_antiterminators"/>
</dbReference>
<dbReference type="InterPro" id="IPR036095">
    <property type="entry name" value="PTS_EIIB-like_sf"/>
</dbReference>
<dbReference type="Gene3D" id="3.40.930.10">
    <property type="entry name" value="Mannitol-specific EII, Chain A"/>
    <property type="match status" value="1"/>
</dbReference>
<dbReference type="GO" id="GO:0006355">
    <property type="term" value="P:regulation of DNA-templated transcription"/>
    <property type="evidence" value="ECO:0007669"/>
    <property type="project" value="InterPro"/>
</dbReference>
<dbReference type="PROSITE" id="PS51372">
    <property type="entry name" value="PRD_2"/>
    <property type="match status" value="1"/>
</dbReference>
<dbReference type="Gene3D" id="1.10.1790.10">
    <property type="entry name" value="PRD domain"/>
    <property type="match status" value="2"/>
</dbReference>
<dbReference type="EMBL" id="AWEZ01000043">
    <property type="protein sequence ID" value="ERL08650.1"/>
    <property type="molecule type" value="Genomic_DNA"/>
</dbReference>
<dbReference type="CDD" id="cd05568">
    <property type="entry name" value="PTS_IIB_bgl_like"/>
    <property type="match status" value="1"/>
</dbReference>
<sequence>MGDQACAALRCLHHKRRASAAHGDRLALTQRLCDARQPRSDSLCVPRHGFGGSEACRAHLNRIKRSDEYVLARAISQAIEQAFHLEFPEEETAYIAIHLAGKKVLAEFSDDSSPLSIPDKVWNVVDDMLSLINQTFHVDFSDDLELHMNLARHVGPLAVRLQYHLGGNNPLLADTKRRFPLAWAMALESSSVLLEAYGEKLSDDETGFIALLFALALERRHTHHSKKNVLIVCSTGIGSARLLELRIRQRFGESIAVVRHCNVAGIDKVDFRDIDYVFTTVPIGRPLPVPVREVRTFLAPGDFEDLERLLSSRGSIASASGAFDQALFFPHLAFSQKEDVLDFLCARMAERVPVDDDFHDLVLRREDLAVTSFDNGVAMPHPMRPTSHDVHVCVGILDAPILWDGFGHMVQAVFLISLPREGEGTGALFSVLAELFVSEDDMGRLIRIRPGRPSPCCLGSTASMCMRIGSRRRKRGGDDYVRRRGDGNGL</sequence>
<reference evidence="6 7" key="1">
    <citation type="submission" date="2013-08" db="EMBL/GenBank/DDBJ databases">
        <authorList>
            <person name="Durkin A.S."/>
            <person name="Haft D.R."/>
            <person name="McCorrison J."/>
            <person name="Torralba M."/>
            <person name="Gillis M."/>
            <person name="Haft D.H."/>
            <person name="Methe B."/>
            <person name="Sutton G."/>
            <person name="Nelson K.E."/>
        </authorList>
    </citation>
    <scope>NUCLEOTIDE SEQUENCE [LARGE SCALE GENOMIC DNA]</scope>
    <source>
        <strain evidence="6 7">F0195</strain>
    </source>
</reference>
<feature type="domain" description="PTS EIIB type-2" evidence="4">
    <location>
        <begin position="227"/>
        <end position="318"/>
    </location>
</feature>
<evidence type="ECO:0000256" key="2">
    <source>
        <dbReference type="ARBA" id="ARBA00022737"/>
    </source>
</evidence>
<evidence type="ECO:0000259" key="5">
    <source>
        <dbReference type="PROSITE" id="PS51372"/>
    </source>
</evidence>
<dbReference type="SUPFAM" id="SSF52794">
    <property type="entry name" value="PTS system IIB component-like"/>
    <property type="match status" value="1"/>
</dbReference>
<name>U2TQE2_9ACTN</name>
<dbReference type="InterPro" id="IPR013011">
    <property type="entry name" value="PTS_EIIB_2"/>
</dbReference>
<dbReference type="AlphaFoldDB" id="U2TQE2"/>
<dbReference type="GO" id="GO:0008982">
    <property type="term" value="F:protein-N(PI)-phosphohistidine-sugar phosphotransferase activity"/>
    <property type="evidence" value="ECO:0007669"/>
    <property type="project" value="InterPro"/>
</dbReference>
<proteinExistence type="predicted"/>
<dbReference type="PANTHER" id="PTHR30185:SF13">
    <property type="entry name" value="LICABCH OPERON REGULATOR-RELATED"/>
    <property type="match status" value="1"/>
</dbReference>
<dbReference type="SUPFAM" id="SSF55804">
    <property type="entry name" value="Phoshotransferase/anion transport protein"/>
    <property type="match status" value="1"/>
</dbReference>
<dbReference type="Pfam" id="PF00874">
    <property type="entry name" value="PRD"/>
    <property type="match status" value="2"/>
</dbReference>
<keyword evidence="1" id="KW-0808">Transferase</keyword>
<dbReference type="eggNOG" id="COG1762">
    <property type="taxonomic scope" value="Bacteria"/>
</dbReference>
<dbReference type="InterPro" id="IPR002178">
    <property type="entry name" value="PTS_EIIA_type-2_dom"/>
</dbReference>
<dbReference type="OrthoDB" id="3175596at2"/>
<dbReference type="InterPro" id="IPR036634">
    <property type="entry name" value="PRD_sf"/>
</dbReference>
<evidence type="ECO:0000259" key="3">
    <source>
        <dbReference type="PROSITE" id="PS51094"/>
    </source>
</evidence>
<keyword evidence="7" id="KW-1185">Reference proteome</keyword>
<dbReference type="PATRIC" id="fig|1125712.3.peg.1027"/>
<dbReference type="Pfam" id="PF00359">
    <property type="entry name" value="PTS_EIIA_2"/>
    <property type="match status" value="1"/>
</dbReference>
<dbReference type="Proteomes" id="UP000016638">
    <property type="component" value="Unassembled WGS sequence"/>
</dbReference>
<dbReference type="eggNOG" id="COG3711">
    <property type="taxonomic scope" value="Bacteria"/>
</dbReference>
<evidence type="ECO:0000313" key="6">
    <source>
        <dbReference type="EMBL" id="ERL08650.1"/>
    </source>
</evidence>
<dbReference type="SUPFAM" id="SSF63520">
    <property type="entry name" value="PTS-regulatory domain, PRD"/>
    <property type="match status" value="2"/>
</dbReference>
<keyword evidence="2" id="KW-0677">Repeat</keyword>